<dbReference type="InterPro" id="IPR036390">
    <property type="entry name" value="WH_DNA-bd_sf"/>
</dbReference>
<keyword evidence="3" id="KW-0804">Transcription</keyword>
<gene>
    <name evidence="5" type="ORF">RKE40_15350</name>
</gene>
<feature type="domain" description="HTH gntR-type" evidence="4">
    <location>
        <begin position="8"/>
        <end position="76"/>
    </location>
</feature>
<proteinExistence type="predicted"/>
<evidence type="ECO:0000256" key="3">
    <source>
        <dbReference type="ARBA" id="ARBA00023163"/>
    </source>
</evidence>
<dbReference type="PANTHER" id="PTHR43537">
    <property type="entry name" value="TRANSCRIPTIONAL REGULATOR, GNTR FAMILY"/>
    <property type="match status" value="1"/>
</dbReference>
<dbReference type="Gene3D" id="1.20.120.530">
    <property type="entry name" value="GntR ligand-binding domain-like"/>
    <property type="match status" value="1"/>
</dbReference>
<dbReference type="PROSITE" id="PS50949">
    <property type="entry name" value="HTH_GNTR"/>
    <property type="match status" value="1"/>
</dbReference>
<dbReference type="Pfam" id="PF07729">
    <property type="entry name" value="FCD"/>
    <property type="match status" value="1"/>
</dbReference>
<dbReference type="PRINTS" id="PR00035">
    <property type="entry name" value="HTHGNTR"/>
</dbReference>
<keyword evidence="1" id="KW-0805">Transcription regulation</keyword>
<comment type="caution">
    <text evidence="5">The sequence shown here is derived from an EMBL/GenBank/DDBJ whole genome shotgun (WGS) entry which is preliminary data.</text>
</comment>
<dbReference type="SUPFAM" id="SSF48008">
    <property type="entry name" value="GntR ligand-binding domain-like"/>
    <property type="match status" value="1"/>
</dbReference>
<evidence type="ECO:0000256" key="2">
    <source>
        <dbReference type="ARBA" id="ARBA00023125"/>
    </source>
</evidence>
<reference evidence="5 6" key="1">
    <citation type="submission" date="2023-09" db="EMBL/GenBank/DDBJ databases">
        <title>Whole genome shotgun sequencing (WGS) of Bosea sp. ZW T0_25, isolated from stored onions (Allium cepa).</title>
        <authorList>
            <person name="Stoll D.A."/>
            <person name="Huch M."/>
        </authorList>
    </citation>
    <scope>NUCLEOTIDE SEQUENCE [LARGE SCALE GENOMIC DNA]</scope>
    <source>
        <strain evidence="5 6">ZW T0_25</strain>
    </source>
</reference>
<dbReference type="SUPFAM" id="SSF46785">
    <property type="entry name" value="Winged helix' DNA-binding domain"/>
    <property type="match status" value="1"/>
</dbReference>
<dbReference type="InterPro" id="IPR000524">
    <property type="entry name" value="Tscrpt_reg_HTH_GntR"/>
</dbReference>
<name>A0ABU3S918_9HYPH</name>
<dbReference type="InterPro" id="IPR011711">
    <property type="entry name" value="GntR_C"/>
</dbReference>
<dbReference type="Gene3D" id="1.10.10.10">
    <property type="entry name" value="Winged helix-like DNA-binding domain superfamily/Winged helix DNA-binding domain"/>
    <property type="match status" value="1"/>
</dbReference>
<dbReference type="Pfam" id="PF00392">
    <property type="entry name" value="GntR"/>
    <property type="match status" value="1"/>
</dbReference>
<evidence type="ECO:0000256" key="1">
    <source>
        <dbReference type="ARBA" id="ARBA00023015"/>
    </source>
</evidence>
<sequence length="235" mass="26523">MTRQRITNEIRSALEEGIEAMMAAAADRTGAKLPTERELAERFQVTRHAIRQALERLEAKGSLWRHVGRGTFRGRRSEAEPLAADVTDFCSPRHILDARRMVEPSLASLAAVNATPSQIAEIQATCRRCAAARNMDDYEVFDEAFHRAIAQGSGNPLATELFETVNQARKKIVWGAMRRAVLRPDRRAFFSEQHREIVEAIARRDAHAAWQAVMSHMETVAQTYETLRQGEPFIV</sequence>
<dbReference type="CDD" id="cd07377">
    <property type="entry name" value="WHTH_GntR"/>
    <property type="match status" value="1"/>
</dbReference>
<accession>A0ABU3S918</accession>
<organism evidence="5 6">
    <name type="scientific">Bosea rubneri</name>
    <dbReference type="NCBI Taxonomy" id="3075434"/>
    <lineage>
        <taxon>Bacteria</taxon>
        <taxon>Pseudomonadati</taxon>
        <taxon>Pseudomonadota</taxon>
        <taxon>Alphaproteobacteria</taxon>
        <taxon>Hyphomicrobiales</taxon>
        <taxon>Boseaceae</taxon>
        <taxon>Bosea</taxon>
    </lineage>
</organism>
<dbReference type="SMART" id="SM00895">
    <property type="entry name" value="FCD"/>
    <property type="match status" value="1"/>
</dbReference>
<dbReference type="PANTHER" id="PTHR43537:SF44">
    <property type="entry name" value="GNTR FAMILY REGULATORY PROTEIN"/>
    <property type="match status" value="1"/>
</dbReference>
<dbReference type="RefSeq" id="WP_316019103.1">
    <property type="nucleotide sequence ID" value="NZ_JAWDID010000022.1"/>
</dbReference>
<dbReference type="InterPro" id="IPR008920">
    <property type="entry name" value="TF_FadR/GntR_C"/>
</dbReference>
<evidence type="ECO:0000259" key="4">
    <source>
        <dbReference type="PROSITE" id="PS50949"/>
    </source>
</evidence>
<dbReference type="SMART" id="SM00345">
    <property type="entry name" value="HTH_GNTR"/>
    <property type="match status" value="1"/>
</dbReference>
<protein>
    <submittedName>
        <fullName evidence="5">FCD domain-containing protein</fullName>
    </submittedName>
</protein>
<keyword evidence="2" id="KW-0238">DNA-binding</keyword>
<dbReference type="InterPro" id="IPR036388">
    <property type="entry name" value="WH-like_DNA-bd_sf"/>
</dbReference>
<dbReference type="EMBL" id="JAWDID010000022">
    <property type="protein sequence ID" value="MDU0341274.1"/>
    <property type="molecule type" value="Genomic_DNA"/>
</dbReference>
<dbReference type="Proteomes" id="UP001254257">
    <property type="component" value="Unassembled WGS sequence"/>
</dbReference>
<evidence type="ECO:0000313" key="6">
    <source>
        <dbReference type="Proteomes" id="UP001254257"/>
    </source>
</evidence>
<keyword evidence="6" id="KW-1185">Reference proteome</keyword>
<evidence type="ECO:0000313" key="5">
    <source>
        <dbReference type="EMBL" id="MDU0341274.1"/>
    </source>
</evidence>